<evidence type="ECO:0000313" key="1">
    <source>
        <dbReference type="EMBL" id="MDR6967979.1"/>
    </source>
</evidence>
<proteinExistence type="predicted"/>
<keyword evidence="2" id="KW-1185">Reference proteome</keyword>
<reference evidence="1 2" key="1">
    <citation type="submission" date="2023-07" db="EMBL/GenBank/DDBJ databases">
        <title>Sorghum-associated microbial communities from plants grown in Nebraska, USA.</title>
        <authorList>
            <person name="Schachtman D."/>
        </authorList>
    </citation>
    <scope>NUCLEOTIDE SEQUENCE [LARGE SCALE GENOMIC DNA]</scope>
    <source>
        <strain evidence="1 2">3773</strain>
    </source>
</reference>
<accession>A0ABU1TPV9</accession>
<gene>
    <name evidence="1" type="ORF">J2X31_001993</name>
</gene>
<comment type="caution">
    <text evidence="1">The sequence shown here is derived from an EMBL/GenBank/DDBJ whole genome shotgun (WGS) entry which is preliminary data.</text>
</comment>
<dbReference type="EMBL" id="JAVDVI010000007">
    <property type="protein sequence ID" value="MDR6967979.1"/>
    <property type="molecule type" value="Genomic_DNA"/>
</dbReference>
<organism evidence="1 2">
    <name type="scientific">Flavobacterium arsenatis</name>
    <dbReference type="NCBI Taxonomy" id="1484332"/>
    <lineage>
        <taxon>Bacteria</taxon>
        <taxon>Pseudomonadati</taxon>
        <taxon>Bacteroidota</taxon>
        <taxon>Flavobacteriia</taxon>
        <taxon>Flavobacteriales</taxon>
        <taxon>Flavobacteriaceae</taxon>
        <taxon>Flavobacterium</taxon>
    </lineage>
</organism>
<sequence>MTSIKKIKIITFIIIKKQQNPIFAGFLKLKNDTE</sequence>
<evidence type="ECO:0000313" key="2">
    <source>
        <dbReference type="Proteomes" id="UP001255185"/>
    </source>
</evidence>
<protein>
    <submittedName>
        <fullName evidence="1">Uncharacterized protein</fullName>
    </submittedName>
</protein>
<dbReference type="Proteomes" id="UP001255185">
    <property type="component" value="Unassembled WGS sequence"/>
</dbReference>
<name>A0ABU1TPV9_9FLAO</name>